<evidence type="ECO:0000256" key="1">
    <source>
        <dbReference type="SAM" id="Phobius"/>
    </source>
</evidence>
<feature type="transmembrane region" description="Helical" evidence="1">
    <location>
        <begin position="131"/>
        <end position="153"/>
    </location>
</feature>
<keyword evidence="4" id="KW-1185">Reference proteome</keyword>
<dbReference type="AlphaFoldDB" id="A0A640WEH5"/>
<dbReference type="Pfam" id="PF07331">
    <property type="entry name" value="TctB"/>
    <property type="match status" value="1"/>
</dbReference>
<sequence>MGRWWLMNSRPDVHSSGSAGVSIALGLATVVLAAGALWFARDMSMLAAIFPRTIGVLLLIFGCCLVVQALRGRERVSPQAPGHWGRQLALVVIVLAWSLTLKWLGFLASSVLACVLLMGIAHFHAWSARRVVVYLVTLLLIIAGFYGLFAGLLNVPLPRGRFWG</sequence>
<keyword evidence="1" id="KW-1133">Transmembrane helix</keyword>
<proteinExistence type="predicted"/>
<gene>
    <name evidence="3" type="ORF">F0A16_08550</name>
</gene>
<comment type="caution">
    <text evidence="3">The sequence shown here is derived from an EMBL/GenBank/DDBJ whole genome shotgun (WGS) entry which is preliminary data.</text>
</comment>
<keyword evidence="1" id="KW-0812">Transmembrane</keyword>
<dbReference type="Proteomes" id="UP000466024">
    <property type="component" value="Unassembled WGS sequence"/>
</dbReference>
<feature type="transmembrane region" description="Helical" evidence="1">
    <location>
        <begin position="90"/>
        <end position="119"/>
    </location>
</feature>
<protein>
    <submittedName>
        <fullName evidence="3">Tripartite tricarboxylate transporter TctB family protein</fullName>
    </submittedName>
</protein>
<evidence type="ECO:0000313" key="3">
    <source>
        <dbReference type="EMBL" id="KAA0018561.1"/>
    </source>
</evidence>
<dbReference type="EMBL" id="VTPX01000004">
    <property type="protein sequence ID" value="KAA0018561.1"/>
    <property type="molecule type" value="Genomic_DNA"/>
</dbReference>
<feature type="domain" description="DUF1468" evidence="2">
    <location>
        <begin position="25"/>
        <end position="158"/>
    </location>
</feature>
<evidence type="ECO:0000313" key="4">
    <source>
        <dbReference type="Proteomes" id="UP000466024"/>
    </source>
</evidence>
<feature type="transmembrane region" description="Helical" evidence="1">
    <location>
        <begin position="20"/>
        <end position="40"/>
    </location>
</feature>
<keyword evidence="1" id="KW-0472">Membrane</keyword>
<dbReference type="InterPro" id="IPR009936">
    <property type="entry name" value="DUF1468"/>
</dbReference>
<accession>A0A640WEH5</accession>
<organism evidence="3 4">
    <name type="scientific">Salinicola corii</name>
    <dbReference type="NCBI Taxonomy" id="2606937"/>
    <lineage>
        <taxon>Bacteria</taxon>
        <taxon>Pseudomonadati</taxon>
        <taxon>Pseudomonadota</taxon>
        <taxon>Gammaproteobacteria</taxon>
        <taxon>Oceanospirillales</taxon>
        <taxon>Halomonadaceae</taxon>
        <taxon>Salinicola</taxon>
    </lineage>
</organism>
<name>A0A640WEH5_9GAMM</name>
<evidence type="ECO:0000259" key="2">
    <source>
        <dbReference type="Pfam" id="PF07331"/>
    </source>
</evidence>
<reference evidence="3 4" key="1">
    <citation type="submission" date="2019-08" db="EMBL/GenBank/DDBJ databases">
        <title>Bioinformatics analysis of the strain L3 and L5.</title>
        <authorList>
            <person name="Li X."/>
        </authorList>
    </citation>
    <scope>NUCLEOTIDE SEQUENCE [LARGE SCALE GENOMIC DNA]</scope>
    <source>
        <strain evidence="3 4">L3</strain>
    </source>
</reference>
<feature type="transmembrane region" description="Helical" evidence="1">
    <location>
        <begin position="49"/>
        <end position="70"/>
    </location>
</feature>